<dbReference type="KEGG" id="dzi:111276173"/>
<feature type="compositionally biased region" description="Basic and acidic residues" evidence="1">
    <location>
        <begin position="170"/>
        <end position="183"/>
    </location>
</feature>
<feature type="compositionally biased region" description="Polar residues" evidence="1">
    <location>
        <begin position="301"/>
        <end position="311"/>
    </location>
</feature>
<evidence type="ECO:0000313" key="3">
    <source>
        <dbReference type="RefSeq" id="XP_022717703.1"/>
    </source>
</evidence>
<evidence type="ECO:0000313" key="2">
    <source>
        <dbReference type="Proteomes" id="UP000515121"/>
    </source>
</evidence>
<reference evidence="3" key="1">
    <citation type="submission" date="2025-08" db="UniProtKB">
        <authorList>
            <consortium name="RefSeq"/>
        </authorList>
    </citation>
    <scope>IDENTIFICATION</scope>
    <source>
        <tissue evidence="3">Fruit stalk</tissue>
    </source>
</reference>
<proteinExistence type="predicted"/>
<dbReference type="OrthoDB" id="1923324at2759"/>
<evidence type="ECO:0000256" key="1">
    <source>
        <dbReference type="SAM" id="MobiDB-lite"/>
    </source>
</evidence>
<sequence length="485" mass="53400">MAFKNQKNHWAFLEEIEAPMWVDLTLETKLKSQDIDDKWFQTSHLFHQCSSSELKSAFSCAGEDGVTLELDLIEESSPTLTQSVSRSRGKDYESQKWKGNYHDVSLNKIQPMKVLNGKPSGLDSGSGEGTKPKISFISLKGTSCIKTSLVSEKTENVEGKNVKPASICEGPERSSSHVADKSGETNSRSTVTSESIQQQQQQKFFEVSSRGFGQTSELLTSVRVSLRKSCITRPASRVEINADRRESRDHKSSSGKSSVGSSSYSGYDVKRSTTAWIKRKEQTPDSRNVARMTEAAKNKVKPSNTCNTSNVRGKEGNHNPITGGLVTVVKKTWQEATKSKTFGVLNIYLMRKTIFMLIEELITQNWCNFLQANSQNHRSKLSLPHKVNEQKSLAGATKAREKVGVGRINKVTGAGKENNTREILLSKKCSGKGSADGGMVVGRKGTSQSASQKGGRTGPVVPKGRVGNQREGKNFTNSTQKVYFR</sequence>
<name>A0A6P5WPA9_DURZI</name>
<dbReference type="RefSeq" id="XP_022717703.1">
    <property type="nucleotide sequence ID" value="XM_022861968.1"/>
</dbReference>
<feature type="compositionally biased region" description="Polar residues" evidence="1">
    <location>
        <begin position="184"/>
        <end position="196"/>
    </location>
</feature>
<dbReference type="GeneID" id="111276173"/>
<organism evidence="2 3">
    <name type="scientific">Durio zibethinus</name>
    <name type="common">Durian</name>
    <dbReference type="NCBI Taxonomy" id="66656"/>
    <lineage>
        <taxon>Eukaryota</taxon>
        <taxon>Viridiplantae</taxon>
        <taxon>Streptophyta</taxon>
        <taxon>Embryophyta</taxon>
        <taxon>Tracheophyta</taxon>
        <taxon>Spermatophyta</taxon>
        <taxon>Magnoliopsida</taxon>
        <taxon>eudicotyledons</taxon>
        <taxon>Gunneridae</taxon>
        <taxon>Pentapetalae</taxon>
        <taxon>rosids</taxon>
        <taxon>malvids</taxon>
        <taxon>Malvales</taxon>
        <taxon>Malvaceae</taxon>
        <taxon>Helicteroideae</taxon>
        <taxon>Durio</taxon>
    </lineage>
</organism>
<feature type="compositionally biased region" description="Basic and acidic residues" evidence="1">
    <location>
        <begin position="240"/>
        <end position="252"/>
    </location>
</feature>
<dbReference type="Proteomes" id="UP000515121">
    <property type="component" value="Unplaced"/>
</dbReference>
<dbReference type="AlphaFoldDB" id="A0A6P5WPA9"/>
<feature type="region of interest" description="Disordered" evidence="1">
    <location>
        <begin position="153"/>
        <end position="197"/>
    </location>
</feature>
<feature type="region of interest" description="Disordered" evidence="1">
    <location>
        <begin position="239"/>
        <end position="318"/>
    </location>
</feature>
<protein>
    <submittedName>
        <fullName evidence="3">Uncharacterized protein LOC111276173</fullName>
    </submittedName>
</protein>
<gene>
    <name evidence="3" type="primary">LOC111276173</name>
</gene>
<feature type="compositionally biased region" description="Polar residues" evidence="1">
    <location>
        <begin position="474"/>
        <end position="485"/>
    </location>
</feature>
<feature type="compositionally biased region" description="Polar residues" evidence="1">
    <location>
        <begin position="445"/>
        <end position="454"/>
    </location>
</feature>
<accession>A0A6P5WPA9</accession>
<feature type="region of interest" description="Disordered" evidence="1">
    <location>
        <begin position="442"/>
        <end position="485"/>
    </location>
</feature>
<feature type="compositionally biased region" description="Low complexity" evidence="1">
    <location>
        <begin position="254"/>
        <end position="267"/>
    </location>
</feature>
<keyword evidence="2" id="KW-1185">Reference proteome</keyword>